<dbReference type="RefSeq" id="WP_109263006.1">
    <property type="nucleotide sequence ID" value="NZ_QEWP01000002.1"/>
</dbReference>
<comment type="catalytic activity">
    <reaction evidence="2">
        <text>thiamine phosphate + ATP = thiamine diphosphate + ADP</text>
        <dbReference type="Rhea" id="RHEA:15913"/>
        <dbReference type="ChEBI" id="CHEBI:30616"/>
        <dbReference type="ChEBI" id="CHEBI:37575"/>
        <dbReference type="ChEBI" id="CHEBI:58937"/>
        <dbReference type="ChEBI" id="CHEBI:456216"/>
        <dbReference type="EC" id="2.7.4.16"/>
    </reaction>
</comment>
<dbReference type="HAMAP" id="MF_02128">
    <property type="entry name" value="TMP_kinase"/>
    <property type="match status" value="1"/>
</dbReference>
<dbReference type="GO" id="GO:0000287">
    <property type="term" value="F:magnesium ion binding"/>
    <property type="evidence" value="ECO:0007669"/>
    <property type="project" value="UniProtKB-UniRule"/>
</dbReference>
<evidence type="ECO:0000259" key="4">
    <source>
        <dbReference type="Pfam" id="PF02769"/>
    </source>
</evidence>
<feature type="binding site" evidence="2">
    <location>
        <position position="50"/>
    </location>
    <ligand>
        <name>Mg(2+)</name>
        <dbReference type="ChEBI" id="CHEBI:18420"/>
        <label>1</label>
    </ligand>
</feature>
<feature type="binding site" evidence="2">
    <location>
        <position position="33"/>
    </location>
    <ligand>
        <name>Mg(2+)</name>
        <dbReference type="ChEBI" id="CHEBI:18420"/>
        <label>4</label>
    </ligand>
</feature>
<dbReference type="NCBIfam" id="TIGR01379">
    <property type="entry name" value="thiL"/>
    <property type="match status" value="1"/>
</dbReference>
<dbReference type="EC" id="2.7.4.16" evidence="2"/>
<evidence type="ECO:0000259" key="3">
    <source>
        <dbReference type="Pfam" id="PF00586"/>
    </source>
</evidence>
<dbReference type="Gene3D" id="3.90.650.10">
    <property type="entry name" value="PurM-like C-terminal domain"/>
    <property type="match status" value="1"/>
</dbReference>
<feature type="binding site" evidence="2">
    <location>
        <position position="79"/>
    </location>
    <ligand>
        <name>Mg(2+)</name>
        <dbReference type="ChEBI" id="CHEBI:18420"/>
        <label>4</label>
    </ligand>
</feature>
<comment type="caution">
    <text evidence="2">Lacks conserved residue(s) required for the propagation of feature annotation.</text>
</comment>
<accession>A0A2U2BC31</accession>
<dbReference type="PIRSF" id="PIRSF005303">
    <property type="entry name" value="Thiam_monoph_kin"/>
    <property type="match status" value="1"/>
</dbReference>
<feature type="binding site" evidence="2">
    <location>
        <position position="127"/>
    </location>
    <ligand>
        <name>Mg(2+)</name>
        <dbReference type="ChEBI" id="CHEBI:18420"/>
        <label>1</label>
    </ligand>
</feature>
<name>A0A2U2BC31_9BACT</name>
<dbReference type="SUPFAM" id="SSF56042">
    <property type="entry name" value="PurM C-terminal domain-like"/>
    <property type="match status" value="1"/>
</dbReference>
<comment type="miscellaneous">
    <text evidence="2">Reaction mechanism of ThiL seems to utilize a direct, inline transfer of the gamma-phosphate of ATP to TMP rather than a phosphorylated enzyme intermediate.</text>
</comment>
<protein>
    <recommendedName>
        <fullName evidence="2">Thiamine-monophosphate kinase</fullName>
        <shortName evidence="2">TMP kinase</shortName>
        <shortName evidence="2">Thiamine-phosphate kinase</shortName>
        <ecNumber evidence="2">2.7.4.16</ecNumber>
    </recommendedName>
</protein>
<sequence length="335" mass="37178">MKLSQIGEFGFIERFSKNFANIPTANSKGIGDDCAILPLDDKNEQVVTTDLLIEDIHFLRKAISPFDLGYKSLAVNLSDIAAMGAQPTSSFLSIAIPADMDVEYLDELMKGYHELSNKYNVPLLGGDTTRSPDKLVINVCVMGKTAKGKSRMRSMAQPDDIICVTGPLGDSAAGLKLILENIAVEGKSRDLLNWHNKPEPAINEGLWLNKQEGIKAMMDLSDGVASDLKHIMKQSQVGATIQLEDVPMSEALIYASEKYNWEPEALALAGGEDYRLMVTIDKTKSEKIITEYNKHFPYRLSPIGRITQAKNGEIEWIKKDRPFELTKEGFNHFGH</sequence>
<comment type="caution">
    <text evidence="5">The sequence shown here is derived from an EMBL/GenBank/DDBJ whole genome shotgun (WGS) entry which is preliminary data.</text>
</comment>
<dbReference type="GO" id="GO:0009030">
    <property type="term" value="F:thiamine-phosphate kinase activity"/>
    <property type="evidence" value="ECO:0007669"/>
    <property type="project" value="UniProtKB-UniRule"/>
</dbReference>
<keyword evidence="2 5" id="KW-0418">Kinase</keyword>
<reference evidence="5 6" key="1">
    <citation type="submission" date="2018-05" db="EMBL/GenBank/DDBJ databases">
        <title>Marinilabilia rubrum sp. nov., isolated from saltern sediment.</title>
        <authorList>
            <person name="Zhang R."/>
        </authorList>
    </citation>
    <scope>NUCLEOTIDE SEQUENCE [LARGE SCALE GENOMIC DNA]</scope>
    <source>
        <strain evidence="5 6">WTE16</strain>
    </source>
</reference>
<evidence type="ECO:0000313" key="5">
    <source>
        <dbReference type="EMBL" id="PWE00634.1"/>
    </source>
</evidence>
<dbReference type="GO" id="GO:0009228">
    <property type="term" value="P:thiamine biosynthetic process"/>
    <property type="evidence" value="ECO:0007669"/>
    <property type="project" value="UniProtKB-KW"/>
</dbReference>
<keyword evidence="2" id="KW-0479">Metal-binding</keyword>
<dbReference type="PANTHER" id="PTHR30270">
    <property type="entry name" value="THIAMINE-MONOPHOSPHATE KINASE"/>
    <property type="match status" value="1"/>
</dbReference>
<feature type="binding site" evidence="2">
    <location>
        <position position="221"/>
    </location>
    <ligand>
        <name>ATP</name>
        <dbReference type="ChEBI" id="CHEBI:30616"/>
    </ligand>
</feature>
<feature type="binding site" evidence="2">
    <location>
        <position position="57"/>
    </location>
    <ligand>
        <name>substrate</name>
    </ligand>
</feature>
<feature type="binding site" evidence="2">
    <location>
        <position position="49"/>
    </location>
    <ligand>
        <name>Mg(2+)</name>
        <dbReference type="ChEBI" id="CHEBI:18420"/>
        <label>1</label>
    </ligand>
</feature>
<dbReference type="Pfam" id="PF00586">
    <property type="entry name" value="AIRS"/>
    <property type="match status" value="1"/>
</dbReference>
<dbReference type="GO" id="GO:0005524">
    <property type="term" value="F:ATP binding"/>
    <property type="evidence" value="ECO:0007669"/>
    <property type="project" value="UniProtKB-UniRule"/>
</dbReference>
<keyword evidence="2" id="KW-0808">Transferase</keyword>
<dbReference type="Gene3D" id="3.30.1330.10">
    <property type="entry name" value="PurM-like, N-terminal domain"/>
    <property type="match status" value="1"/>
</dbReference>
<feature type="binding site" evidence="2">
    <location>
        <position position="79"/>
    </location>
    <ligand>
        <name>Mg(2+)</name>
        <dbReference type="ChEBI" id="CHEBI:18420"/>
        <label>3</label>
    </ligand>
</feature>
<dbReference type="Proteomes" id="UP000244956">
    <property type="component" value="Unassembled WGS sequence"/>
</dbReference>
<dbReference type="InterPro" id="IPR036676">
    <property type="entry name" value="PurM-like_C_sf"/>
</dbReference>
<dbReference type="GO" id="GO:0009229">
    <property type="term" value="P:thiamine diphosphate biosynthetic process"/>
    <property type="evidence" value="ECO:0007669"/>
    <property type="project" value="UniProtKB-UniRule"/>
</dbReference>
<feature type="binding site" evidence="2">
    <location>
        <position position="330"/>
    </location>
    <ligand>
        <name>substrate</name>
    </ligand>
</feature>
<feature type="binding site" evidence="2">
    <location>
        <position position="33"/>
    </location>
    <ligand>
        <name>Mg(2+)</name>
        <dbReference type="ChEBI" id="CHEBI:18420"/>
        <label>3</label>
    </ligand>
</feature>
<keyword evidence="6" id="KW-1185">Reference proteome</keyword>
<keyword evidence="1 2" id="KW-0784">Thiamine biosynthesis</keyword>
<comment type="function">
    <text evidence="2">Catalyzes the ATP-dependent phosphorylation of thiamine-monophosphate (TMP) to form thiamine-pyrophosphate (TPP), the active form of vitamin B1.</text>
</comment>
<dbReference type="PANTHER" id="PTHR30270:SF0">
    <property type="entry name" value="THIAMINE-MONOPHOSPHATE KINASE"/>
    <property type="match status" value="1"/>
</dbReference>
<feature type="binding site" evidence="2">
    <location>
        <position position="219"/>
    </location>
    <ligand>
        <name>Mg(2+)</name>
        <dbReference type="ChEBI" id="CHEBI:18420"/>
        <label>3</label>
    </ligand>
</feature>
<dbReference type="SUPFAM" id="SSF55326">
    <property type="entry name" value="PurM N-terminal domain-like"/>
    <property type="match status" value="1"/>
</dbReference>
<dbReference type="InterPro" id="IPR006283">
    <property type="entry name" value="ThiL-like"/>
</dbReference>
<proteinExistence type="inferred from homology"/>
<evidence type="ECO:0000313" key="6">
    <source>
        <dbReference type="Proteomes" id="UP000244956"/>
    </source>
</evidence>
<feature type="binding site" evidence="2">
    <location>
        <position position="50"/>
    </location>
    <ligand>
        <name>Mg(2+)</name>
        <dbReference type="ChEBI" id="CHEBI:18420"/>
        <label>2</label>
    </ligand>
</feature>
<feature type="binding site" evidence="2">
    <location>
        <position position="79"/>
    </location>
    <ligand>
        <name>Mg(2+)</name>
        <dbReference type="ChEBI" id="CHEBI:18420"/>
        <label>2</label>
    </ligand>
</feature>
<keyword evidence="2" id="KW-0067">ATP-binding</keyword>
<feature type="binding site" evidence="2">
    <location>
        <position position="222"/>
    </location>
    <ligand>
        <name>Mg(2+)</name>
        <dbReference type="ChEBI" id="CHEBI:18420"/>
        <label>5</label>
    </ligand>
</feature>
<keyword evidence="2" id="KW-0547">Nucleotide-binding</keyword>
<organism evidence="5 6">
    <name type="scientific">Marinilabilia rubra</name>
    <dbReference type="NCBI Taxonomy" id="2162893"/>
    <lineage>
        <taxon>Bacteria</taxon>
        <taxon>Pseudomonadati</taxon>
        <taxon>Bacteroidota</taxon>
        <taxon>Bacteroidia</taxon>
        <taxon>Marinilabiliales</taxon>
        <taxon>Marinilabiliaceae</taxon>
        <taxon>Marinilabilia</taxon>
    </lineage>
</organism>
<feature type="domain" description="PurM-like C-terminal" evidence="4">
    <location>
        <begin position="157"/>
        <end position="316"/>
    </location>
</feature>
<keyword evidence="2" id="KW-0460">Magnesium</keyword>
<dbReference type="Pfam" id="PF02769">
    <property type="entry name" value="AIRS_C"/>
    <property type="match status" value="1"/>
</dbReference>
<dbReference type="InterPro" id="IPR010918">
    <property type="entry name" value="PurM-like_C_dom"/>
</dbReference>
<dbReference type="InterPro" id="IPR036921">
    <property type="entry name" value="PurM-like_N_sf"/>
</dbReference>
<dbReference type="AlphaFoldDB" id="A0A2U2BC31"/>
<evidence type="ECO:0000256" key="1">
    <source>
        <dbReference type="ARBA" id="ARBA00022977"/>
    </source>
</evidence>
<comment type="pathway">
    <text evidence="2">Cofactor biosynthesis; thiamine diphosphate biosynthesis; thiamine diphosphate from thiamine phosphate: step 1/1.</text>
</comment>
<comment type="similarity">
    <text evidence="2">Belongs to the thiamine-monophosphate kinase family.</text>
</comment>
<dbReference type="CDD" id="cd02194">
    <property type="entry name" value="ThiL"/>
    <property type="match status" value="1"/>
</dbReference>
<feature type="domain" description="PurM-like N-terminal" evidence="3">
    <location>
        <begin position="31"/>
        <end position="144"/>
    </location>
</feature>
<feature type="binding site" evidence="2">
    <location>
        <position position="153"/>
    </location>
    <ligand>
        <name>ATP</name>
        <dbReference type="ChEBI" id="CHEBI:30616"/>
    </ligand>
</feature>
<feature type="binding site" evidence="2">
    <location>
        <position position="48"/>
    </location>
    <ligand>
        <name>Mg(2+)</name>
        <dbReference type="ChEBI" id="CHEBI:18420"/>
        <label>4</label>
    </ligand>
</feature>
<evidence type="ECO:0000256" key="2">
    <source>
        <dbReference type="HAMAP-Rule" id="MF_02128"/>
    </source>
</evidence>
<feature type="binding site" evidence="2">
    <location>
        <position position="272"/>
    </location>
    <ligand>
        <name>substrate</name>
    </ligand>
</feature>
<gene>
    <name evidence="2 5" type="primary">thiL</name>
    <name evidence="5" type="ORF">DDZ16_03280</name>
</gene>
<dbReference type="EMBL" id="QEWP01000002">
    <property type="protein sequence ID" value="PWE00634.1"/>
    <property type="molecule type" value="Genomic_DNA"/>
</dbReference>
<dbReference type="UniPathway" id="UPA00060">
    <property type="reaction ID" value="UER00142"/>
</dbReference>
<dbReference type="OrthoDB" id="9802811at2"/>
<feature type="binding site" evidence="2">
    <location>
        <begin position="126"/>
        <end position="127"/>
    </location>
    <ligand>
        <name>ATP</name>
        <dbReference type="ChEBI" id="CHEBI:30616"/>
    </ligand>
</feature>
<dbReference type="InterPro" id="IPR016188">
    <property type="entry name" value="PurM-like_N"/>
</dbReference>